<proteinExistence type="predicted"/>
<keyword evidence="1" id="KW-0732">Signal</keyword>
<organism evidence="2 3">
    <name type="scientific">Candidatus Falkowbacteria bacterium CG10_big_fil_rev_8_21_14_0_10_39_11</name>
    <dbReference type="NCBI Taxonomy" id="1974565"/>
    <lineage>
        <taxon>Bacteria</taxon>
        <taxon>Candidatus Falkowiibacteriota</taxon>
    </lineage>
</organism>
<dbReference type="Proteomes" id="UP000229901">
    <property type="component" value="Unassembled WGS sequence"/>
</dbReference>
<sequence length="248" mass="28432">MNTVIILALLNFLFATTTSSDTLPFTPNPCVDTIDENQATIAEIVQDSLPGSSCLDSMLLMQRVFYFHAEIEDLRSEPNCEDYSDYINQAVTEINSQYNDIVSYGIVHECCWAYMITIKIAEEQRKADISINEMYIVEITHKYITHCLTTDENETDDKTIYPDNQTPKPHIQAKSEVPFAPECTEINDKDKVTIECSTIDAEIGYCQEQTCRPLCPDSGYYNCWSRDHFSMRLTYISRNTIDLQPYSD</sequence>
<feature type="signal peptide" evidence="1">
    <location>
        <begin position="1"/>
        <end position="20"/>
    </location>
</feature>
<accession>A0A2H0V3G5</accession>
<protein>
    <submittedName>
        <fullName evidence="2">Uncharacterized protein</fullName>
    </submittedName>
</protein>
<evidence type="ECO:0000313" key="3">
    <source>
        <dbReference type="Proteomes" id="UP000229901"/>
    </source>
</evidence>
<feature type="chain" id="PRO_5013762701" evidence="1">
    <location>
        <begin position="21"/>
        <end position="248"/>
    </location>
</feature>
<reference evidence="3" key="1">
    <citation type="submission" date="2017-09" db="EMBL/GenBank/DDBJ databases">
        <title>Depth-based differentiation of microbial function through sediment-hosted aquifers and enrichment of novel symbionts in the deep terrestrial subsurface.</title>
        <authorList>
            <person name="Probst A.J."/>
            <person name="Ladd B."/>
            <person name="Jarett J.K."/>
            <person name="Geller-Mcgrath D.E."/>
            <person name="Sieber C.M.K."/>
            <person name="Emerson J.B."/>
            <person name="Anantharaman K."/>
            <person name="Thomas B.C."/>
            <person name="Malmstrom R."/>
            <person name="Stieglmeier M."/>
            <person name="Klingl A."/>
            <person name="Woyke T."/>
            <person name="Ryan C.M."/>
            <person name="Banfield J.F."/>
        </authorList>
    </citation>
    <scope>NUCLEOTIDE SEQUENCE [LARGE SCALE GENOMIC DNA]</scope>
</reference>
<dbReference type="AlphaFoldDB" id="A0A2H0V3G5"/>
<comment type="caution">
    <text evidence="2">The sequence shown here is derived from an EMBL/GenBank/DDBJ whole genome shotgun (WGS) entry which is preliminary data.</text>
</comment>
<name>A0A2H0V3G5_9BACT</name>
<gene>
    <name evidence="2" type="ORF">COT97_05540</name>
</gene>
<dbReference type="EMBL" id="PFAP01000046">
    <property type="protein sequence ID" value="PIR93636.1"/>
    <property type="molecule type" value="Genomic_DNA"/>
</dbReference>
<evidence type="ECO:0000256" key="1">
    <source>
        <dbReference type="SAM" id="SignalP"/>
    </source>
</evidence>
<evidence type="ECO:0000313" key="2">
    <source>
        <dbReference type="EMBL" id="PIR93636.1"/>
    </source>
</evidence>